<dbReference type="PROSITE" id="PS50011">
    <property type="entry name" value="PROTEIN_KINASE_DOM"/>
    <property type="match status" value="1"/>
</dbReference>
<dbReference type="Gene3D" id="3.30.10.20">
    <property type="match status" value="3"/>
</dbReference>
<evidence type="ECO:0000256" key="8">
    <source>
        <dbReference type="ARBA" id="ARBA00048679"/>
    </source>
</evidence>
<evidence type="ECO:0000256" key="1">
    <source>
        <dbReference type="ARBA" id="ARBA00012513"/>
    </source>
</evidence>
<feature type="domain" description="Protein kinase" evidence="12">
    <location>
        <begin position="10"/>
        <end position="275"/>
    </location>
</feature>
<dbReference type="Pfam" id="PF03793">
    <property type="entry name" value="PASTA"/>
    <property type="match status" value="3"/>
</dbReference>
<evidence type="ECO:0000256" key="9">
    <source>
        <dbReference type="PROSITE-ProRule" id="PRU10141"/>
    </source>
</evidence>
<dbReference type="EC" id="2.7.11.1" evidence="1"/>
<dbReference type="SUPFAM" id="SSF56112">
    <property type="entry name" value="Protein kinase-like (PK-like)"/>
    <property type="match status" value="1"/>
</dbReference>
<dbReference type="NCBIfam" id="NF033483">
    <property type="entry name" value="PknB_PASTA_kin"/>
    <property type="match status" value="1"/>
</dbReference>
<evidence type="ECO:0000259" key="12">
    <source>
        <dbReference type="PROSITE" id="PS50011"/>
    </source>
</evidence>
<keyword evidence="11" id="KW-0812">Transmembrane</keyword>
<dbReference type="Gene3D" id="3.30.200.20">
    <property type="entry name" value="Phosphorylase Kinase, domain 1"/>
    <property type="match status" value="1"/>
</dbReference>
<feature type="compositionally biased region" description="Polar residues" evidence="10">
    <location>
        <begin position="602"/>
        <end position="616"/>
    </location>
</feature>
<feature type="region of interest" description="Disordered" evidence="10">
    <location>
        <begin position="293"/>
        <end position="339"/>
    </location>
</feature>
<evidence type="ECO:0000256" key="4">
    <source>
        <dbReference type="ARBA" id="ARBA00022741"/>
    </source>
</evidence>
<feature type="domain" description="PASTA" evidence="13">
    <location>
        <begin position="447"/>
        <end position="514"/>
    </location>
</feature>
<keyword evidence="15" id="KW-1185">Reference proteome</keyword>
<dbReference type="SUPFAM" id="SSF54184">
    <property type="entry name" value="Penicillin-binding protein 2x (pbp-2x), c-terminal domain"/>
    <property type="match status" value="2"/>
</dbReference>
<dbReference type="Pfam" id="PF00069">
    <property type="entry name" value="Pkinase"/>
    <property type="match status" value="1"/>
</dbReference>
<dbReference type="InterPro" id="IPR008271">
    <property type="entry name" value="Ser/Thr_kinase_AS"/>
</dbReference>
<feature type="domain" description="PASTA" evidence="13">
    <location>
        <begin position="517"/>
        <end position="581"/>
    </location>
</feature>
<keyword evidence="4 9" id="KW-0547">Nucleotide-binding</keyword>
<evidence type="ECO:0000259" key="13">
    <source>
        <dbReference type="PROSITE" id="PS51178"/>
    </source>
</evidence>
<feature type="compositionally biased region" description="Acidic residues" evidence="10">
    <location>
        <begin position="585"/>
        <end position="598"/>
    </location>
</feature>
<feature type="domain" description="PASTA" evidence="13">
    <location>
        <begin position="379"/>
        <end position="446"/>
    </location>
</feature>
<keyword evidence="2" id="KW-0723">Serine/threonine-protein kinase</keyword>
<keyword evidence="6 9" id="KW-0067">ATP-binding</keyword>
<reference evidence="14 15" key="1">
    <citation type="submission" date="2021-03" db="EMBL/GenBank/DDBJ databases">
        <title>Genomic Encyclopedia of Type Strains, Phase IV (KMG-IV): sequencing the most valuable type-strain genomes for metagenomic binning, comparative biology and taxonomic classification.</title>
        <authorList>
            <person name="Goeker M."/>
        </authorList>
    </citation>
    <scope>NUCLEOTIDE SEQUENCE [LARGE SCALE GENOMIC DNA]</scope>
    <source>
        <strain evidence="14 15">DSM 27563</strain>
    </source>
</reference>
<evidence type="ECO:0000256" key="10">
    <source>
        <dbReference type="SAM" id="MobiDB-lite"/>
    </source>
</evidence>
<feature type="compositionally biased region" description="Low complexity" evidence="10">
    <location>
        <begin position="300"/>
        <end position="310"/>
    </location>
</feature>
<gene>
    <name evidence="14" type="ORF">J2Z71_001402</name>
</gene>
<dbReference type="RefSeq" id="WP_210061459.1">
    <property type="nucleotide sequence ID" value="NZ_JAGGLJ010000013.1"/>
</dbReference>
<feature type="transmembrane region" description="Helical" evidence="11">
    <location>
        <begin position="343"/>
        <end position="364"/>
    </location>
</feature>
<keyword evidence="5 14" id="KW-0418">Kinase</keyword>
<dbReference type="InterPro" id="IPR000719">
    <property type="entry name" value="Prot_kinase_dom"/>
</dbReference>
<sequence length="681" mass="76243">MIGKVLANRYEILEKIGTGGMGDVYKAHDRKLDRVVAIKILKAEYNDDSNFIRKFKRESLAAASISHPNIVSIYDVGTEEPFDEKIHYIVMEYIDGKTLKEVINEDGRLREKRALNYCVQIAEALKVAHSKNIVHRDIKSQNIMITKDDRVKVTDFGIARVADNSTVTATNAIMGSVHYFSPEQARGSKVDNRSDIYSMGIVLYEMLTGRLPFDAENPVSVALMQVQSNMPRPSDTYSDISESSDAIVLKMTAKDPNDRYKDVNALIKDIKNLQLGRTSNIDFTQTMKQTMPLDDRIKSSSKQAYKKQASVSDRGKKVVRRSNDEDDYEIEEKKPKKKKKKGSATPIILGILTAVLLFVMIVVIGPKALFNSNKDQIEQTLTAKIPKVVGLTEDEAIAKLKAQKLNVNISGNEEDPNYANKEVLSQSPKAGEEVEEGTTINIVVNILPDAIKVPELKGLSLEEAQKKITDLGLRIVDISSEYSDDVEEGKIFEQEPEAGREVLKDKDIKIKISKGKDDREVNIPDTKGLSKEDAKKTLENLGFKVKFESTTSNSVDIDEVVDYKPKEDAKNGDTITLIISKGKEDSDEDNEDKDDEKEDNSPVNDSYSNDPVNTTFSLTVPDDGDRHRIEIKRHIKNGKTFTIYNYHKTPDDGTIKIPVEGSKGDKFEVYVDGNLVQSQHL</sequence>
<evidence type="ECO:0000313" key="15">
    <source>
        <dbReference type="Proteomes" id="UP001519306"/>
    </source>
</evidence>
<evidence type="ECO:0000256" key="6">
    <source>
        <dbReference type="ARBA" id="ARBA00022840"/>
    </source>
</evidence>
<dbReference type="EMBL" id="JAGGLJ010000013">
    <property type="protein sequence ID" value="MBP2025853.1"/>
    <property type="molecule type" value="Genomic_DNA"/>
</dbReference>
<dbReference type="CDD" id="cd06577">
    <property type="entry name" value="PASTA_pknB"/>
    <property type="match status" value="3"/>
</dbReference>
<accession>A0ABS4KDK2</accession>
<name>A0ABS4KDK2_9FIRM</name>
<evidence type="ECO:0000256" key="2">
    <source>
        <dbReference type="ARBA" id="ARBA00022527"/>
    </source>
</evidence>
<comment type="catalytic activity">
    <reaction evidence="8">
        <text>L-seryl-[protein] + ATP = O-phospho-L-seryl-[protein] + ADP + H(+)</text>
        <dbReference type="Rhea" id="RHEA:17989"/>
        <dbReference type="Rhea" id="RHEA-COMP:9863"/>
        <dbReference type="Rhea" id="RHEA-COMP:11604"/>
        <dbReference type="ChEBI" id="CHEBI:15378"/>
        <dbReference type="ChEBI" id="CHEBI:29999"/>
        <dbReference type="ChEBI" id="CHEBI:30616"/>
        <dbReference type="ChEBI" id="CHEBI:83421"/>
        <dbReference type="ChEBI" id="CHEBI:456216"/>
        <dbReference type="EC" id="2.7.11.1"/>
    </reaction>
</comment>
<evidence type="ECO:0000256" key="3">
    <source>
        <dbReference type="ARBA" id="ARBA00022679"/>
    </source>
</evidence>
<dbReference type="InterPro" id="IPR017441">
    <property type="entry name" value="Protein_kinase_ATP_BS"/>
</dbReference>
<dbReference type="PROSITE" id="PS00107">
    <property type="entry name" value="PROTEIN_KINASE_ATP"/>
    <property type="match status" value="1"/>
</dbReference>
<dbReference type="PANTHER" id="PTHR43289:SF34">
    <property type="entry name" value="SERINE_THREONINE-PROTEIN KINASE YBDM-RELATED"/>
    <property type="match status" value="1"/>
</dbReference>
<protein>
    <recommendedName>
        <fullName evidence="1">non-specific serine/threonine protein kinase</fullName>
        <ecNumber evidence="1">2.7.11.1</ecNumber>
    </recommendedName>
</protein>
<keyword evidence="11" id="KW-1133">Transmembrane helix</keyword>
<dbReference type="Gene3D" id="1.10.510.10">
    <property type="entry name" value="Transferase(Phosphotransferase) domain 1"/>
    <property type="match status" value="1"/>
</dbReference>
<dbReference type="SMART" id="SM00740">
    <property type="entry name" value="PASTA"/>
    <property type="match status" value="3"/>
</dbReference>
<dbReference type="GO" id="GO:0004674">
    <property type="term" value="F:protein serine/threonine kinase activity"/>
    <property type="evidence" value="ECO:0007669"/>
    <property type="project" value="UniProtKB-EC"/>
</dbReference>
<comment type="caution">
    <text evidence="14">The sequence shown here is derived from an EMBL/GenBank/DDBJ whole genome shotgun (WGS) entry which is preliminary data.</text>
</comment>
<evidence type="ECO:0000256" key="5">
    <source>
        <dbReference type="ARBA" id="ARBA00022777"/>
    </source>
</evidence>
<dbReference type="CDD" id="cd14014">
    <property type="entry name" value="STKc_PknB_like"/>
    <property type="match status" value="1"/>
</dbReference>
<keyword evidence="3 14" id="KW-0808">Transferase</keyword>
<dbReference type="SMART" id="SM00220">
    <property type="entry name" value="S_TKc"/>
    <property type="match status" value="1"/>
</dbReference>
<dbReference type="InterPro" id="IPR005543">
    <property type="entry name" value="PASTA_dom"/>
</dbReference>
<dbReference type="InterPro" id="IPR011009">
    <property type="entry name" value="Kinase-like_dom_sf"/>
</dbReference>
<evidence type="ECO:0000256" key="11">
    <source>
        <dbReference type="SAM" id="Phobius"/>
    </source>
</evidence>
<feature type="binding site" evidence="9">
    <location>
        <position position="39"/>
    </location>
    <ligand>
        <name>ATP</name>
        <dbReference type="ChEBI" id="CHEBI:30616"/>
    </ligand>
</feature>
<organism evidence="14 15">
    <name type="scientific">Peptoniphilus stercorisuis</name>
    <dbReference type="NCBI Taxonomy" id="1436965"/>
    <lineage>
        <taxon>Bacteria</taxon>
        <taxon>Bacillati</taxon>
        <taxon>Bacillota</taxon>
        <taxon>Tissierellia</taxon>
        <taxon>Tissierellales</taxon>
        <taxon>Peptoniphilaceae</taxon>
        <taxon>Peptoniphilus</taxon>
    </lineage>
</organism>
<evidence type="ECO:0000256" key="7">
    <source>
        <dbReference type="ARBA" id="ARBA00047899"/>
    </source>
</evidence>
<comment type="catalytic activity">
    <reaction evidence="7">
        <text>L-threonyl-[protein] + ATP = O-phospho-L-threonyl-[protein] + ADP + H(+)</text>
        <dbReference type="Rhea" id="RHEA:46608"/>
        <dbReference type="Rhea" id="RHEA-COMP:11060"/>
        <dbReference type="Rhea" id="RHEA-COMP:11605"/>
        <dbReference type="ChEBI" id="CHEBI:15378"/>
        <dbReference type="ChEBI" id="CHEBI:30013"/>
        <dbReference type="ChEBI" id="CHEBI:30616"/>
        <dbReference type="ChEBI" id="CHEBI:61977"/>
        <dbReference type="ChEBI" id="CHEBI:456216"/>
        <dbReference type="EC" id="2.7.11.1"/>
    </reaction>
</comment>
<dbReference type="PROSITE" id="PS51178">
    <property type="entry name" value="PASTA"/>
    <property type="match status" value="3"/>
</dbReference>
<proteinExistence type="predicted"/>
<dbReference type="PANTHER" id="PTHR43289">
    <property type="entry name" value="MITOGEN-ACTIVATED PROTEIN KINASE KINASE KINASE 20-RELATED"/>
    <property type="match status" value="1"/>
</dbReference>
<keyword evidence="11" id="KW-0472">Membrane</keyword>
<feature type="region of interest" description="Disordered" evidence="10">
    <location>
        <begin position="575"/>
        <end position="616"/>
    </location>
</feature>
<dbReference type="Proteomes" id="UP001519306">
    <property type="component" value="Unassembled WGS sequence"/>
</dbReference>
<dbReference type="PROSITE" id="PS00108">
    <property type="entry name" value="PROTEIN_KINASE_ST"/>
    <property type="match status" value="1"/>
</dbReference>
<evidence type="ECO:0000313" key="14">
    <source>
        <dbReference type="EMBL" id="MBP2025853.1"/>
    </source>
</evidence>